<evidence type="ECO:0000313" key="1">
    <source>
        <dbReference type="EMBL" id="NQX30584.1"/>
    </source>
</evidence>
<protein>
    <submittedName>
        <fullName evidence="1">Type IX secretion system membrane protein PorP/SprF</fullName>
    </submittedName>
</protein>
<dbReference type="NCBIfam" id="TIGR03519">
    <property type="entry name" value="T9SS_PorP_fam"/>
    <property type="match status" value="1"/>
</dbReference>
<dbReference type="Pfam" id="PF11751">
    <property type="entry name" value="PorP_SprF"/>
    <property type="match status" value="1"/>
</dbReference>
<reference evidence="1 2" key="1">
    <citation type="submission" date="2020-05" db="EMBL/GenBank/DDBJ databases">
        <title>Description of Pedobacter foliorum sp. nov.</title>
        <authorList>
            <person name="Qi S."/>
            <person name="Carlier A."/>
            <person name="Cnockaert M."/>
            <person name="Vandamme P."/>
        </authorList>
    </citation>
    <scope>NUCLEOTIDE SEQUENCE [LARGE SCALE GENOMIC DNA]</scope>
    <source>
        <strain evidence="1 2">LMG 31300</strain>
    </source>
</reference>
<dbReference type="Proteomes" id="UP000762110">
    <property type="component" value="Unassembled WGS sequence"/>
</dbReference>
<sequence>MKTNKNIIVILLTVPFLWAVNSQKVKAQLNPLGMLYYSNQYLGNPAMAGVDEGLNINLGHRQQWSGVPGAPSTQALTAEYGKNKVGLGLNLNNDVAGLLKRTRVAATYAYHLPLSDSQKLHFGISLGMMYERVENEMIDGDPTDASLGKFARKENYFDGDFGVAYTSNGLTIQGAIPNLQQFIKKETNFKSVDKSTFLTAVSYYWTLDPQNNASLEPKVTFRGVKGYHNIVDVGVNLGLVEDKVSIIGIYHSSKSATFGLGSTYKSFFLMGMYTTETAALRSYVNGEFELSLGYKFAKNVKK</sequence>
<evidence type="ECO:0000313" key="2">
    <source>
        <dbReference type="Proteomes" id="UP000762110"/>
    </source>
</evidence>
<proteinExistence type="predicted"/>
<organism evidence="1 2">
    <name type="scientific">Pedobacter boryungensis</name>
    <dbReference type="NCBI Taxonomy" id="869962"/>
    <lineage>
        <taxon>Bacteria</taxon>
        <taxon>Pseudomonadati</taxon>
        <taxon>Bacteroidota</taxon>
        <taxon>Sphingobacteriia</taxon>
        <taxon>Sphingobacteriales</taxon>
        <taxon>Sphingobacteriaceae</taxon>
        <taxon>Pedobacter</taxon>
    </lineage>
</organism>
<dbReference type="RefSeq" id="WP_173268774.1">
    <property type="nucleotide sequence ID" value="NZ_JABMKV010000001.1"/>
</dbReference>
<keyword evidence="2" id="KW-1185">Reference proteome</keyword>
<accession>A0ABX2D980</accession>
<dbReference type="InterPro" id="IPR019861">
    <property type="entry name" value="PorP/SprF_Bacteroidetes"/>
</dbReference>
<gene>
    <name evidence="1" type="ORF">HQN85_02540</name>
</gene>
<comment type="caution">
    <text evidence="1">The sequence shown here is derived from an EMBL/GenBank/DDBJ whole genome shotgun (WGS) entry which is preliminary data.</text>
</comment>
<dbReference type="EMBL" id="JABMKV010000001">
    <property type="protein sequence ID" value="NQX30584.1"/>
    <property type="molecule type" value="Genomic_DNA"/>
</dbReference>
<name>A0ABX2D980_9SPHI</name>